<reference evidence="3 4" key="1">
    <citation type="submission" date="2019-06" db="EMBL/GenBank/DDBJ databases">
        <authorList>
            <person name="Palmer J.M."/>
        </authorList>
    </citation>
    <scope>NUCLEOTIDE SEQUENCE [LARGE SCALE GENOMIC DNA]</scope>
    <source>
        <strain evidence="1 3">TWF102</strain>
        <strain evidence="2 4">TWF703</strain>
    </source>
</reference>
<dbReference type="EMBL" id="WIQZ01000023">
    <property type="protein sequence ID" value="KAF3138226.1"/>
    <property type="molecule type" value="Genomic_DNA"/>
</dbReference>
<evidence type="ECO:0000313" key="1">
    <source>
        <dbReference type="EMBL" id="KAF3107429.1"/>
    </source>
</evidence>
<evidence type="ECO:0000313" key="4">
    <source>
        <dbReference type="Proteomes" id="UP000480548"/>
    </source>
</evidence>
<evidence type="ECO:0000313" key="2">
    <source>
        <dbReference type="EMBL" id="KAF3138226.1"/>
    </source>
</evidence>
<dbReference type="EMBL" id="WIQW01000010">
    <property type="protein sequence ID" value="KAF3107429.1"/>
    <property type="molecule type" value="Genomic_DNA"/>
</dbReference>
<dbReference type="Proteomes" id="UP000475325">
    <property type="component" value="Unassembled WGS sequence"/>
</dbReference>
<dbReference type="Proteomes" id="UP000480548">
    <property type="component" value="Unassembled WGS sequence"/>
</dbReference>
<accession>A0A7C8JDP3</accession>
<evidence type="ECO:0000313" key="3">
    <source>
        <dbReference type="Proteomes" id="UP000475325"/>
    </source>
</evidence>
<proteinExistence type="predicted"/>
<dbReference type="AlphaFoldDB" id="A0A7C8JDP3"/>
<name>A0A7C8JDP3_ORBOL</name>
<organism evidence="1 3">
    <name type="scientific">Orbilia oligospora</name>
    <name type="common">Nematode-trapping fungus</name>
    <name type="synonym">Arthrobotrys oligospora</name>
    <dbReference type="NCBI Taxonomy" id="2813651"/>
    <lineage>
        <taxon>Eukaryota</taxon>
        <taxon>Fungi</taxon>
        <taxon>Dikarya</taxon>
        <taxon>Ascomycota</taxon>
        <taxon>Pezizomycotina</taxon>
        <taxon>Orbiliomycetes</taxon>
        <taxon>Orbiliales</taxon>
        <taxon>Orbiliaceae</taxon>
        <taxon>Orbilia</taxon>
    </lineage>
</organism>
<gene>
    <name evidence="1" type="ORF">TWF102_000348</name>
    <name evidence="2" type="ORF">TWF703_004755</name>
</gene>
<protein>
    <submittedName>
        <fullName evidence="1">Uncharacterized protein</fullName>
    </submittedName>
</protein>
<comment type="caution">
    <text evidence="1">The sequence shown here is derived from an EMBL/GenBank/DDBJ whole genome shotgun (WGS) entry which is preliminary data.</text>
</comment>
<sequence>MQLVKMSSDNNLFNPNWAYGHGDNGVNAQQISVPEASAFRENQQLILEMEVSNNYRDPGPVMAAARGDQDQVLAVTVYCGDRDHVPAMTVYGEYRDPLLEMTVHGGRQDPVSGMTVPGGPQSIDHGTSWEQAYVQALNPDHTARHQERAMVVQTHIMRVSAESRSAQDEVLATAHIQTRENIAATGVIYSPHYVPPPDHNLFPEYHRRPVFPIPYDFENAPQELPHVKNPGNGETNAVNLMDFYIRQYNELVLRWIHLLEVLPQNYLVHLAYGFAKIEAEYQRNRERIAEETNEELSFAWYFGPFLCRRTYSY</sequence>